<dbReference type="STRING" id="568899.SAMN05192534_105124"/>
<dbReference type="OrthoDB" id="2990422at2"/>
<sequence>MGSPVHTKKQQIDYLKKRMSLIQEMLEQMDVNDSSLSDLQRLENMLKQINIKINQFKHDWD</sequence>
<dbReference type="AlphaFoldDB" id="A0A1G8CAZ7"/>
<dbReference type="Proteomes" id="UP000199163">
    <property type="component" value="Unassembled WGS sequence"/>
</dbReference>
<reference evidence="2 3" key="1">
    <citation type="submission" date="2016-10" db="EMBL/GenBank/DDBJ databases">
        <authorList>
            <person name="de Groot N.N."/>
        </authorList>
    </citation>
    <scope>NUCLEOTIDE SEQUENCE [LARGE SCALE GENOMIC DNA]</scope>
    <source>
        <strain evidence="2 3">DSM 21632</strain>
    </source>
</reference>
<evidence type="ECO:0000256" key="1">
    <source>
        <dbReference type="SAM" id="Coils"/>
    </source>
</evidence>
<dbReference type="InterPro" id="IPR047670">
    <property type="entry name" value="YfjT-like"/>
</dbReference>
<gene>
    <name evidence="2" type="ORF">SAMN05192534_105124</name>
</gene>
<accession>A0A1G8CAZ7</accession>
<dbReference type="EMBL" id="FNDK01000005">
    <property type="protein sequence ID" value="SDH42676.1"/>
    <property type="molecule type" value="Genomic_DNA"/>
</dbReference>
<keyword evidence="3" id="KW-1185">Reference proteome</keyword>
<organism evidence="2 3">
    <name type="scientific">Alteribacillus persepolensis</name>
    <dbReference type="NCBI Taxonomy" id="568899"/>
    <lineage>
        <taxon>Bacteria</taxon>
        <taxon>Bacillati</taxon>
        <taxon>Bacillota</taxon>
        <taxon>Bacilli</taxon>
        <taxon>Bacillales</taxon>
        <taxon>Bacillaceae</taxon>
        <taxon>Alteribacillus</taxon>
    </lineage>
</organism>
<name>A0A1G8CAZ7_9BACI</name>
<evidence type="ECO:0000313" key="3">
    <source>
        <dbReference type="Proteomes" id="UP000199163"/>
    </source>
</evidence>
<proteinExistence type="predicted"/>
<dbReference type="NCBIfam" id="NF040878">
    <property type="entry name" value="SE1561_fam"/>
    <property type="match status" value="1"/>
</dbReference>
<protein>
    <submittedName>
        <fullName evidence="2">Uncharacterized protein</fullName>
    </submittedName>
</protein>
<keyword evidence="1" id="KW-0175">Coiled coil</keyword>
<feature type="coiled-coil region" evidence="1">
    <location>
        <begin position="32"/>
        <end position="59"/>
    </location>
</feature>
<dbReference type="RefSeq" id="WP_091272237.1">
    <property type="nucleotide sequence ID" value="NZ_FNDK01000005.1"/>
</dbReference>
<evidence type="ECO:0000313" key="2">
    <source>
        <dbReference type="EMBL" id="SDH42676.1"/>
    </source>
</evidence>